<reference evidence="1 2" key="1">
    <citation type="submission" date="2019-01" db="EMBL/GenBank/DDBJ databases">
        <title>Sphingomonas mucosissima sp. nov. and Sphingomonas desiccabilis sp. nov., from biological soil crusts in the Colorado Plateau, USA.</title>
        <authorList>
            <person name="Zhu D."/>
        </authorList>
    </citation>
    <scope>NUCLEOTIDE SEQUENCE [LARGE SCALE GENOMIC DNA]</scope>
    <source>
        <strain evidence="1 2">CP1D</strain>
    </source>
</reference>
<dbReference type="Pfam" id="PF13650">
    <property type="entry name" value="Asp_protease_2"/>
    <property type="match status" value="1"/>
</dbReference>
<proteinExistence type="predicted"/>
<dbReference type="AlphaFoldDB" id="A0A4Q2IV93"/>
<comment type="caution">
    <text evidence="1">The sequence shown here is derived from an EMBL/GenBank/DDBJ whole genome shotgun (WGS) entry which is preliminary data.</text>
</comment>
<evidence type="ECO:0000313" key="1">
    <source>
        <dbReference type="EMBL" id="RXZ34346.1"/>
    </source>
</evidence>
<accession>A0A4Q2IV93</accession>
<name>A0A4Q2IV93_9SPHN</name>
<dbReference type="InterPro" id="IPR021109">
    <property type="entry name" value="Peptidase_aspartic_dom_sf"/>
</dbReference>
<dbReference type="Gene3D" id="2.40.70.10">
    <property type="entry name" value="Acid Proteases"/>
    <property type="match status" value="1"/>
</dbReference>
<sequence>MVAARYTFRIGAVGLHGGDAMLRASNALGRALLSAMSLLMAPAGAWAREDAATPGLPETGEITLYQSPDRVLVMMRVADGDLIPMVFDTGSDGATIEQNLAKRLRMKKIGQVQALDGTTGKTELLPQVSIPDATVGGLKVGAIEAAAFAYDRNDAMGILSSEMFTRSLLYLDLANDRALLVPRMNTPASAGAPTDYVEGIPTVPIVLPDGSTLPAHFDTGYNAALSLPTSMMNKVPLFEPAKIVGSFKSINTEGPVYGGRVRGTIKIGPVTLENPDVSFLGDLANIGLPIIRQVTLVIDAAADRAWVLPAGATPGPAQ</sequence>
<dbReference type="Proteomes" id="UP000292347">
    <property type="component" value="Unassembled WGS sequence"/>
</dbReference>
<evidence type="ECO:0000313" key="2">
    <source>
        <dbReference type="Proteomes" id="UP000292347"/>
    </source>
</evidence>
<dbReference type="EMBL" id="SDPT01000001">
    <property type="protein sequence ID" value="RXZ34346.1"/>
    <property type="molecule type" value="Genomic_DNA"/>
</dbReference>
<gene>
    <name evidence="1" type="ORF">EO081_01190</name>
</gene>
<evidence type="ECO:0008006" key="3">
    <source>
        <dbReference type="Google" id="ProtNLM"/>
    </source>
</evidence>
<protein>
    <recommendedName>
        <fullName evidence="3">Peptidase A2 domain-containing protein</fullName>
    </recommendedName>
</protein>
<organism evidence="1 2">
    <name type="scientific">Sphingomonas desiccabilis</name>
    <dbReference type="NCBI Taxonomy" id="429134"/>
    <lineage>
        <taxon>Bacteria</taxon>
        <taxon>Pseudomonadati</taxon>
        <taxon>Pseudomonadota</taxon>
        <taxon>Alphaproteobacteria</taxon>
        <taxon>Sphingomonadales</taxon>
        <taxon>Sphingomonadaceae</taxon>
        <taxon>Sphingomonas</taxon>
    </lineage>
</organism>
<keyword evidence="2" id="KW-1185">Reference proteome</keyword>
<dbReference type="OrthoDB" id="7594075at2"/>